<dbReference type="EMBL" id="CANHGI010000001">
    <property type="protein sequence ID" value="CAI5439088.1"/>
    <property type="molecule type" value="Genomic_DNA"/>
</dbReference>
<name>A0A9P1MW76_9PELO</name>
<protein>
    <recommendedName>
        <fullName evidence="1">PDZ domain-containing protein</fullName>
    </recommendedName>
</protein>
<dbReference type="AlphaFoldDB" id="A0A9P1MW76"/>
<evidence type="ECO:0000313" key="3">
    <source>
        <dbReference type="Proteomes" id="UP001152747"/>
    </source>
</evidence>
<dbReference type="InterPro" id="IPR036034">
    <property type="entry name" value="PDZ_sf"/>
</dbReference>
<dbReference type="Proteomes" id="UP001152747">
    <property type="component" value="Unassembled WGS sequence"/>
</dbReference>
<dbReference type="SMART" id="SM00228">
    <property type="entry name" value="PDZ"/>
    <property type="match status" value="1"/>
</dbReference>
<dbReference type="InterPro" id="IPR001478">
    <property type="entry name" value="PDZ"/>
</dbReference>
<sequence length="249" mass="28727">MMRKSTSAYENSLYFGEEQEERVRPSSSFCEQLIVFDEEDFENENEASLIEICIDRDVQQPNGLAFRLVGSKSRGIFVSYVNPTSQQAQSLREGDRIIRCSGIPLRAISVDQAANILRNCMNRSNKLDIQIERRKNGEIEMSRRRKQAKLSMCLDQKEKNGEILRSRPATIRLTTSHSAEIFQNASNFSTSSFRGENRYPRYVSFDTQQKSLNICPTCKTQIKVPYLHQFSHNFRFLSSFSSRSSYSLL</sequence>
<dbReference type="OrthoDB" id="6022242at2759"/>
<evidence type="ECO:0000259" key="1">
    <source>
        <dbReference type="PROSITE" id="PS50106"/>
    </source>
</evidence>
<dbReference type="Gene3D" id="2.30.42.10">
    <property type="match status" value="1"/>
</dbReference>
<reference evidence="2" key="1">
    <citation type="submission" date="2022-11" db="EMBL/GenBank/DDBJ databases">
        <authorList>
            <person name="Kikuchi T."/>
        </authorList>
    </citation>
    <scope>NUCLEOTIDE SEQUENCE</scope>
    <source>
        <strain evidence="2">PS1010</strain>
    </source>
</reference>
<keyword evidence="3" id="KW-1185">Reference proteome</keyword>
<evidence type="ECO:0000313" key="2">
    <source>
        <dbReference type="EMBL" id="CAI5439088.1"/>
    </source>
</evidence>
<proteinExistence type="predicted"/>
<dbReference type="Pfam" id="PF00595">
    <property type="entry name" value="PDZ"/>
    <property type="match status" value="1"/>
</dbReference>
<gene>
    <name evidence="2" type="ORF">CAMP_LOCUS1725</name>
</gene>
<dbReference type="SUPFAM" id="SSF50156">
    <property type="entry name" value="PDZ domain-like"/>
    <property type="match status" value="1"/>
</dbReference>
<organism evidence="2 3">
    <name type="scientific">Caenorhabditis angaria</name>
    <dbReference type="NCBI Taxonomy" id="860376"/>
    <lineage>
        <taxon>Eukaryota</taxon>
        <taxon>Metazoa</taxon>
        <taxon>Ecdysozoa</taxon>
        <taxon>Nematoda</taxon>
        <taxon>Chromadorea</taxon>
        <taxon>Rhabditida</taxon>
        <taxon>Rhabditina</taxon>
        <taxon>Rhabditomorpha</taxon>
        <taxon>Rhabditoidea</taxon>
        <taxon>Rhabditidae</taxon>
        <taxon>Peloderinae</taxon>
        <taxon>Caenorhabditis</taxon>
    </lineage>
</organism>
<dbReference type="PROSITE" id="PS50106">
    <property type="entry name" value="PDZ"/>
    <property type="match status" value="1"/>
</dbReference>
<comment type="caution">
    <text evidence="2">The sequence shown here is derived from an EMBL/GenBank/DDBJ whole genome shotgun (WGS) entry which is preliminary data.</text>
</comment>
<dbReference type="CDD" id="cd00136">
    <property type="entry name" value="PDZ_canonical"/>
    <property type="match status" value="1"/>
</dbReference>
<accession>A0A9P1MW76</accession>
<feature type="domain" description="PDZ" evidence="1">
    <location>
        <begin position="51"/>
        <end position="119"/>
    </location>
</feature>